<dbReference type="AlphaFoldDB" id="A0A194WUS5"/>
<comment type="subcellular location">
    <subcellularLocation>
        <location evidence="1">Membrane</location>
        <topology evidence="1">Multi-pass membrane protein</topology>
    </subcellularLocation>
</comment>
<dbReference type="Proteomes" id="UP000070700">
    <property type="component" value="Unassembled WGS sequence"/>
</dbReference>
<feature type="transmembrane region" description="Helical" evidence="6">
    <location>
        <begin position="189"/>
        <end position="210"/>
    </location>
</feature>
<feature type="domain" description="Rhodopsin" evidence="7">
    <location>
        <begin position="39"/>
        <end position="284"/>
    </location>
</feature>
<evidence type="ECO:0000256" key="6">
    <source>
        <dbReference type="SAM" id="Phobius"/>
    </source>
</evidence>
<dbReference type="PANTHER" id="PTHR33048:SF146">
    <property type="entry name" value="INTEGRAL MEMBRANE PROTEIN"/>
    <property type="match status" value="1"/>
</dbReference>
<dbReference type="InterPro" id="IPR052337">
    <property type="entry name" value="SAT4-like"/>
</dbReference>
<keyword evidence="3 6" id="KW-1133">Transmembrane helix</keyword>
<feature type="transmembrane region" description="Helical" evidence="6">
    <location>
        <begin position="25"/>
        <end position="43"/>
    </location>
</feature>
<dbReference type="EMBL" id="KQ947426">
    <property type="protein sequence ID" value="KUJ11716.1"/>
    <property type="molecule type" value="Genomic_DNA"/>
</dbReference>
<organism evidence="8 9">
    <name type="scientific">Mollisia scopiformis</name>
    <name type="common">Conifer needle endophyte fungus</name>
    <name type="synonym">Phialocephala scopiformis</name>
    <dbReference type="NCBI Taxonomy" id="149040"/>
    <lineage>
        <taxon>Eukaryota</taxon>
        <taxon>Fungi</taxon>
        <taxon>Dikarya</taxon>
        <taxon>Ascomycota</taxon>
        <taxon>Pezizomycotina</taxon>
        <taxon>Leotiomycetes</taxon>
        <taxon>Helotiales</taxon>
        <taxon>Mollisiaceae</taxon>
        <taxon>Mollisia</taxon>
    </lineage>
</organism>
<dbReference type="KEGG" id="psco:LY89DRAFT_758503"/>
<keyword evidence="9" id="KW-1185">Reference proteome</keyword>
<keyword evidence="2 6" id="KW-0812">Transmembrane</keyword>
<proteinExistence type="inferred from homology"/>
<evidence type="ECO:0000256" key="4">
    <source>
        <dbReference type="ARBA" id="ARBA00023136"/>
    </source>
</evidence>
<dbReference type="PANTHER" id="PTHR33048">
    <property type="entry name" value="PTH11-LIKE INTEGRAL MEMBRANE PROTEIN (AFU_ORTHOLOGUE AFUA_5G11245)"/>
    <property type="match status" value="1"/>
</dbReference>
<evidence type="ECO:0000256" key="5">
    <source>
        <dbReference type="ARBA" id="ARBA00038359"/>
    </source>
</evidence>
<accession>A0A194WUS5</accession>
<comment type="similarity">
    <text evidence="5">Belongs to the SAT4 family.</text>
</comment>
<dbReference type="GO" id="GO:0016020">
    <property type="term" value="C:membrane"/>
    <property type="evidence" value="ECO:0007669"/>
    <property type="project" value="UniProtKB-SubCell"/>
</dbReference>
<feature type="transmembrane region" description="Helical" evidence="6">
    <location>
        <begin position="100"/>
        <end position="127"/>
    </location>
</feature>
<evidence type="ECO:0000256" key="3">
    <source>
        <dbReference type="ARBA" id="ARBA00022989"/>
    </source>
</evidence>
<sequence>MFLARDANATSSYSTQDHGPSIVEASWILMGIATIVMAARFYVRARLVKRISIDDWLMLFSYILTIIATICFTISVHFGLGKHEELLTPAGSVEAVKWNFIGQIIGIVSATCSRLSFCMMLFVVTSVTKQTRQQRISRILLWSVALVQLLVNVGLVIFLLTQCDPLKKLWDRTVSGTCLPLDNQEHFAFVQGSVNSATDLALAIFPATIIWNLKLKLAIKISLIITMGLGFFTMIAAIVKTVHLNSIAHLTDFSYETSYLIIWFSLEMWFLIITASIPTLRPLLCRTSRSSYGSKTISGTIIPGSKAAAAWNRSRNFTNMQSEFKELTNSPITSPNIQGDYYYGRYEPPMAERTERIAVGMDDGSPAGIRRPVFLEVSV</sequence>
<evidence type="ECO:0000313" key="9">
    <source>
        <dbReference type="Proteomes" id="UP000070700"/>
    </source>
</evidence>
<name>A0A194WUS5_MOLSC</name>
<feature type="transmembrane region" description="Helical" evidence="6">
    <location>
        <begin position="259"/>
        <end position="280"/>
    </location>
</feature>
<evidence type="ECO:0000256" key="2">
    <source>
        <dbReference type="ARBA" id="ARBA00022692"/>
    </source>
</evidence>
<dbReference type="Pfam" id="PF20684">
    <property type="entry name" value="Fung_rhodopsin"/>
    <property type="match status" value="1"/>
</dbReference>
<dbReference type="OrthoDB" id="5429740at2759"/>
<protein>
    <recommendedName>
        <fullName evidence="7">Rhodopsin domain-containing protein</fullName>
    </recommendedName>
</protein>
<reference evidence="8 9" key="1">
    <citation type="submission" date="2015-10" db="EMBL/GenBank/DDBJ databases">
        <title>Full genome of DAOMC 229536 Phialocephala scopiformis, a fungal endophyte of spruce producing the potent anti-insectan compound rugulosin.</title>
        <authorList>
            <consortium name="DOE Joint Genome Institute"/>
            <person name="Walker A.K."/>
            <person name="Frasz S.L."/>
            <person name="Seifert K.A."/>
            <person name="Miller J.D."/>
            <person name="Mondo S.J."/>
            <person name="Labutti K."/>
            <person name="Lipzen A."/>
            <person name="Dockter R."/>
            <person name="Kennedy M."/>
            <person name="Grigoriev I.V."/>
            <person name="Spatafora J.W."/>
        </authorList>
    </citation>
    <scope>NUCLEOTIDE SEQUENCE [LARGE SCALE GENOMIC DNA]</scope>
    <source>
        <strain evidence="8 9">CBS 120377</strain>
    </source>
</reference>
<feature type="transmembrane region" description="Helical" evidence="6">
    <location>
        <begin position="55"/>
        <end position="80"/>
    </location>
</feature>
<feature type="transmembrane region" description="Helical" evidence="6">
    <location>
        <begin position="139"/>
        <end position="160"/>
    </location>
</feature>
<evidence type="ECO:0000313" key="8">
    <source>
        <dbReference type="EMBL" id="KUJ11716.1"/>
    </source>
</evidence>
<feature type="transmembrane region" description="Helical" evidence="6">
    <location>
        <begin position="217"/>
        <end position="239"/>
    </location>
</feature>
<dbReference type="InParanoid" id="A0A194WUS5"/>
<evidence type="ECO:0000256" key="1">
    <source>
        <dbReference type="ARBA" id="ARBA00004141"/>
    </source>
</evidence>
<gene>
    <name evidence="8" type="ORF">LY89DRAFT_758503</name>
</gene>
<dbReference type="InterPro" id="IPR049326">
    <property type="entry name" value="Rhodopsin_dom_fungi"/>
</dbReference>
<dbReference type="RefSeq" id="XP_018066071.1">
    <property type="nucleotide sequence ID" value="XM_018221439.1"/>
</dbReference>
<dbReference type="GeneID" id="28831165"/>
<evidence type="ECO:0000259" key="7">
    <source>
        <dbReference type="Pfam" id="PF20684"/>
    </source>
</evidence>
<keyword evidence="4 6" id="KW-0472">Membrane</keyword>